<keyword evidence="3" id="KW-0804">Transcription</keyword>
<feature type="domain" description="HTH tetR-type" evidence="5">
    <location>
        <begin position="43"/>
        <end position="103"/>
    </location>
</feature>
<dbReference type="PANTHER" id="PTHR30055">
    <property type="entry name" value="HTH-TYPE TRANSCRIPTIONAL REGULATOR RUTR"/>
    <property type="match status" value="1"/>
</dbReference>
<dbReference type="SUPFAM" id="SSF46689">
    <property type="entry name" value="Homeodomain-like"/>
    <property type="match status" value="1"/>
</dbReference>
<dbReference type="InterPro" id="IPR050109">
    <property type="entry name" value="HTH-type_TetR-like_transc_reg"/>
</dbReference>
<keyword evidence="1" id="KW-0805">Transcription regulation</keyword>
<comment type="caution">
    <text evidence="6">The sequence shown here is derived from an EMBL/GenBank/DDBJ whole genome shotgun (WGS) entry which is preliminary data.</text>
</comment>
<dbReference type="SUPFAM" id="SSF48498">
    <property type="entry name" value="Tetracyclin repressor-like, C-terminal domain"/>
    <property type="match status" value="1"/>
</dbReference>
<dbReference type="PANTHER" id="PTHR30055:SF234">
    <property type="entry name" value="HTH-TYPE TRANSCRIPTIONAL REGULATOR BETI"/>
    <property type="match status" value="1"/>
</dbReference>
<feature type="DNA-binding region" description="H-T-H motif" evidence="4">
    <location>
        <begin position="66"/>
        <end position="85"/>
    </location>
</feature>
<keyword evidence="2 4" id="KW-0238">DNA-binding</keyword>
<dbReference type="InterPro" id="IPR036271">
    <property type="entry name" value="Tet_transcr_reg_TetR-rel_C_sf"/>
</dbReference>
<dbReference type="InterPro" id="IPR009057">
    <property type="entry name" value="Homeodomain-like_sf"/>
</dbReference>
<evidence type="ECO:0000256" key="2">
    <source>
        <dbReference type="ARBA" id="ARBA00023125"/>
    </source>
</evidence>
<proteinExistence type="predicted"/>
<reference evidence="6 7" key="1">
    <citation type="submission" date="2024-03" db="EMBL/GenBank/DDBJ databases">
        <authorList>
            <person name="Jo J.-H."/>
        </authorList>
    </citation>
    <scope>NUCLEOTIDE SEQUENCE [LARGE SCALE GENOMIC DNA]</scope>
    <source>
        <strain evidence="6 7">PS1R-30</strain>
    </source>
</reference>
<dbReference type="PROSITE" id="PS50977">
    <property type="entry name" value="HTH_TETR_2"/>
    <property type="match status" value="1"/>
</dbReference>
<accession>A0ABU8RPY4</accession>
<evidence type="ECO:0000256" key="4">
    <source>
        <dbReference type="PROSITE-ProRule" id="PRU00335"/>
    </source>
</evidence>
<name>A0ABU8RPY4_9SPHN</name>
<keyword evidence="7" id="KW-1185">Reference proteome</keyword>
<evidence type="ECO:0000313" key="6">
    <source>
        <dbReference type="EMBL" id="MEJ5975131.1"/>
    </source>
</evidence>
<dbReference type="RefSeq" id="WP_339585100.1">
    <property type="nucleotide sequence ID" value="NZ_JBBHJZ010000001.1"/>
</dbReference>
<protein>
    <submittedName>
        <fullName evidence="6">TetR/AcrR family transcriptional regulator</fullName>
    </submittedName>
</protein>
<dbReference type="Gene3D" id="1.10.357.10">
    <property type="entry name" value="Tetracycline Repressor, domain 2"/>
    <property type="match status" value="1"/>
</dbReference>
<dbReference type="InterPro" id="IPR001647">
    <property type="entry name" value="HTH_TetR"/>
</dbReference>
<gene>
    <name evidence="6" type="ORF">WG901_00660</name>
</gene>
<sequence>MNEIVSQSAFEAEVQAVPYDPARPIPLFQGLGRASPPPRRNQRLRRAQILATIRRLLTQDGLDGVTVRGIAQASGHAVQTIYNLVGPRDQAIVEAISEYTRYVGHTALPDPGDPEAVVEIIGRWLQSIEAAPEFCRQVCLIFFTPSRGIFYHFRDKQLKAMQGLLVKQQKCGVLRADANLSELAEQLVTFATASCVEWSDRPFPLPQLHQRIRSGFGNLLDGARVNPTAPQWSYAS</sequence>
<evidence type="ECO:0000259" key="5">
    <source>
        <dbReference type="PROSITE" id="PS50977"/>
    </source>
</evidence>
<evidence type="ECO:0000256" key="3">
    <source>
        <dbReference type="ARBA" id="ARBA00023163"/>
    </source>
</evidence>
<evidence type="ECO:0000313" key="7">
    <source>
        <dbReference type="Proteomes" id="UP001361239"/>
    </source>
</evidence>
<evidence type="ECO:0000256" key="1">
    <source>
        <dbReference type="ARBA" id="ARBA00023015"/>
    </source>
</evidence>
<organism evidence="6 7">
    <name type="scientific">Novosphingobium anseongense</name>
    <dbReference type="NCBI Taxonomy" id="3133436"/>
    <lineage>
        <taxon>Bacteria</taxon>
        <taxon>Pseudomonadati</taxon>
        <taxon>Pseudomonadota</taxon>
        <taxon>Alphaproteobacteria</taxon>
        <taxon>Sphingomonadales</taxon>
        <taxon>Sphingomonadaceae</taxon>
        <taxon>Novosphingobium</taxon>
    </lineage>
</organism>
<dbReference type="EMBL" id="JBBHJZ010000001">
    <property type="protein sequence ID" value="MEJ5975131.1"/>
    <property type="molecule type" value="Genomic_DNA"/>
</dbReference>
<dbReference type="Proteomes" id="UP001361239">
    <property type="component" value="Unassembled WGS sequence"/>
</dbReference>